<dbReference type="InterPro" id="IPR000772">
    <property type="entry name" value="Ricin_B_lectin"/>
</dbReference>
<feature type="region of interest" description="Disordered" evidence="3">
    <location>
        <begin position="384"/>
        <end position="420"/>
    </location>
</feature>
<evidence type="ECO:0000256" key="3">
    <source>
        <dbReference type="SAM" id="MobiDB-lite"/>
    </source>
</evidence>
<protein>
    <submittedName>
        <fullName evidence="6">Absent in melanoma 1 protein</fullName>
    </submittedName>
</protein>
<dbReference type="Gene3D" id="2.80.10.50">
    <property type="match status" value="1"/>
</dbReference>
<feature type="region of interest" description="Disordered" evidence="3">
    <location>
        <begin position="337"/>
        <end position="371"/>
    </location>
</feature>
<reference evidence="6" key="1">
    <citation type="submission" date="2025-08" db="UniProtKB">
        <authorList>
            <consortium name="RefSeq"/>
        </authorList>
    </citation>
    <scope>IDENTIFICATION</scope>
</reference>
<proteinExistence type="inferred from homology"/>
<feature type="domain" description="Beta/gamma crystallin 'Greek key'" evidence="4">
    <location>
        <begin position="705"/>
        <end position="751"/>
    </location>
</feature>
<dbReference type="KEGG" id="alim:106531625"/>
<feature type="compositionally biased region" description="Low complexity" evidence="3">
    <location>
        <begin position="70"/>
        <end position="88"/>
    </location>
</feature>
<gene>
    <name evidence="6" type="primary">crybg2</name>
</gene>
<dbReference type="SUPFAM" id="SSF49695">
    <property type="entry name" value="gamma-Crystallin-like"/>
    <property type="match status" value="3"/>
</dbReference>
<feature type="domain" description="Beta/gamma crystallin 'Greek key'" evidence="4">
    <location>
        <begin position="899"/>
        <end position="936"/>
    </location>
</feature>
<evidence type="ECO:0000256" key="1">
    <source>
        <dbReference type="ARBA" id="ARBA00009646"/>
    </source>
</evidence>
<dbReference type="Gene3D" id="2.60.20.10">
    <property type="entry name" value="Crystallins"/>
    <property type="match status" value="6"/>
</dbReference>
<dbReference type="Pfam" id="PF00652">
    <property type="entry name" value="Ricin_B_lectin"/>
    <property type="match status" value="1"/>
</dbReference>
<dbReference type="Proteomes" id="UP000192220">
    <property type="component" value="Unplaced"/>
</dbReference>
<dbReference type="SMART" id="SM00458">
    <property type="entry name" value="RICIN"/>
    <property type="match status" value="1"/>
</dbReference>
<dbReference type="SUPFAM" id="SSF50370">
    <property type="entry name" value="Ricin B-like lectins"/>
    <property type="match status" value="1"/>
</dbReference>
<dbReference type="CTD" id="55057"/>
<comment type="similarity">
    <text evidence="1">Belongs to the beta/gamma-crystallin family.</text>
</comment>
<feature type="domain" description="Beta/gamma crystallin 'Greek key'" evidence="4">
    <location>
        <begin position="846"/>
        <end position="888"/>
    </location>
</feature>
<dbReference type="PANTHER" id="PTHR11818">
    <property type="entry name" value="BETA/GAMMA CRYSTALLIN"/>
    <property type="match status" value="1"/>
</dbReference>
<feature type="compositionally biased region" description="Low complexity" evidence="3">
    <location>
        <begin position="1"/>
        <end position="20"/>
    </location>
</feature>
<organism evidence="5 6">
    <name type="scientific">Austrofundulus limnaeus</name>
    <name type="common">Annual killifish</name>
    <dbReference type="NCBI Taxonomy" id="52670"/>
    <lineage>
        <taxon>Eukaryota</taxon>
        <taxon>Metazoa</taxon>
        <taxon>Chordata</taxon>
        <taxon>Craniata</taxon>
        <taxon>Vertebrata</taxon>
        <taxon>Euteleostomi</taxon>
        <taxon>Actinopterygii</taxon>
        <taxon>Neopterygii</taxon>
        <taxon>Teleostei</taxon>
        <taxon>Neoteleostei</taxon>
        <taxon>Acanthomorphata</taxon>
        <taxon>Ovalentaria</taxon>
        <taxon>Atherinomorphae</taxon>
        <taxon>Cyprinodontiformes</taxon>
        <taxon>Rivulidae</taxon>
        <taxon>Austrofundulus</taxon>
    </lineage>
</organism>
<feature type="region of interest" description="Disordered" evidence="3">
    <location>
        <begin position="169"/>
        <end position="310"/>
    </location>
</feature>
<dbReference type="PROSITE" id="PS50915">
    <property type="entry name" value="CRYSTALLIN_BETA_GAMMA"/>
    <property type="match status" value="6"/>
</dbReference>
<dbReference type="GO" id="GO:0002088">
    <property type="term" value="P:lens development in camera-type eye"/>
    <property type="evidence" value="ECO:0007669"/>
    <property type="project" value="TreeGrafter"/>
</dbReference>
<feature type="domain" description="Beta/gamma crystallin 'Greek key'" evidence="4">
    <location>
        <begin position="937"/>
        <end position="980"/>
    </location>
</feature>
<feature type="compositionally biased region" description="Basic and acidic residues" evidence="3">
    <location>
        <begin position="266"/>
        <end position="278"/>
    </location>
</feature>
<evidence type="ECO:0000313" key="5">
    <source>
        <dbReference type="Proteomes" id="UP000192220"/>
    </source>
</evidence>
<accession>A0A2I4CSM2</accession>
<keyword evidence="5" id="KW-1185">Reference proteome</keyword>
<dbReference type="InterPro" id="IPR050252">
    <property type="entry name" value="Beta/Gamma-Crystallin"/>
</dbReference>
<dbReference type="GO" id="GO:0007601">
    <property type="term" value="P:visual perception"/>
    <property type="evidence" value="ECO:0007669"/>
    <property type="project" value="TreeGrafter"/>
</dbReference>
<feature type="region of interest" description="Disordered" evidence="3">
    <location>
        <begin position="1"/>
        <end position="54"/>
    </location>
</feature>
<evidence type="ECO:0000259" key="4">
    <source>
        <dbReference type="PROSITE" id="PS50915"/>
    </source>
</evidence>
<dbReference type="STRING" id="52670.A0A2I4CSM2"/>
<evidence type="ECO:0000313" key="6">
    <source>
        <dbReference type="RefSeq" id="XP_013882984.1"/>
    </source>
</evidence>
<dbReference type="InterPro" id="IPR001064">
    <property type="entry name" value="Beta/gamma_crystallin"/>
</dbReference>
<feature type="region of interest" description="Disordered" evidence="3">
    <location>
        <begin position="70"/>
        <end position="100"/>
    </location>
</feature>
<keyword evidence="2" id="KW-0677">Repeat</keyword>
<dbReference type="PROSITE" id="PS50231">
    <property type="entry name" value="RICIN_B_LECTIN"/>
    <property type="match status" value="1"/>
</dbReference>
<dbReference type="SMART" id="SM00247">
    <property type="entry name" value="XTALbg"/>
    <property type="match status" value="6"/>
</dbReference>
<dbReference type="AlphaFoldDB" id="A0A2I4CSM2"/>
<dbReference type="GO" id="GO:0005212">
    <property type="term" value="F:structural constituent of eye lens"/>
    <property type="evidence" value="ECO:0007669"/>
    <property type="project" value="TreeGrafter"/>
</dbReference>
<feature type="compositionally biased region" description="Polar residues" evidence="3">
    <location>
        <begin position="233"/>
        <end position="253"/>
    </location>
</feature>
<dbReference type="PANTHER" id="PTHR11818:SF50">
    <property type="entry name" value="BETA_GAMMA CRYSTALLIN DOMAIN-CONTAINING PROTEIN 2"/>
    <property type="match status" value="1"/>
</dbReference>
<feature type="domain" description="Beta/gamma crystallin 'Greek key'" evidence="4">
    <location>
        <begin position="551"/>
        <end position="604"/>
    </location>
</feature>
<evidence type="ECO:0000256" key="2">
    <source>
        <dbReference type="ARBA" id="ARBA00022737"/>
    </source>
</evidence>
<dbReference type="Pfam" id="PF00030">
    <property type="entry name" value="Crystall"/>
    <property type="match status" value="6"/>
</dbReference>
<sequence length="1204" mass="133483">MSSAYSTLSTKLSLKSSSLTSEEEAKPRFHKVSLVKEADSSPDTGSEYSDSGPEYRWKNRFVGVTQYKPSFTSSDSTSCTQTSSSSVSPDNGLSDGTGYLIQDYGADEWRRSLMEEVEPVVTGEEAGQTEGESDWESQQLPVSSWSSFDDTDCSDFTGLFKATLVELTSDPAAPTSTPPSSPDADSPIHNDMDSLVDTLRSMGPSLRPKTAVLRPPPPVLVSSLPPIVEDAPTSVSPPLNSRTTDSEESQNGLYTLPAELGLKRSASRDTRSPLDLMKRSQVPLSQQDFPSPLLNGTEPPPPPSTGSRLDSSVIFSSYRSSSSDQTVENGTTQQTLFCSGSLPEIRPSTEPTVVRLKEPAEMGAGPEPSRSRLERLSFLLNSSSSASLSGTEESSSSRISRSPSLGLSSPPSITSPTLLLSPTGSIDLHRPFSISETPLSSMFSQGPRTLQRSLSCEEGSHMSQFSSVHAGPQFQNHQAEPDQSLLSKYRAFPDAYLTKQKEHGKMNPRPGKMYIFDRPGMCGQRLEVHGDVIDATPWELQETISIRVLRGGWVLYEKPNFKGEKVALDEGDIELTCPFSPPEEEEEEQRPAGRFIIGSVRRAVRDYSVPEICLFPEENAEGKKVVFRDTSEDARIFGFPIRANSIIVNAGLWLVFSQPFFQGVPRILEVGGYANPAAWGVEQPFVASLHPLKVGEPRVENLSEPKVEIYEKPYFTGKSRTISTNMRDFMSRSHQQQKVFMFSVGSLKVLGGIWVGYEKEGFRGHQYLLEEGEYHDWRVWGGCNSELRSVRIIRADLSDPQMVMVEQPEEEEGVTEENTFEVTEAIPDVEPFGFKTSTRSIHVLSGAWVAYSHVDFSGNQYILEKGFYNSCADWGSQDTKICSVQPILLALADSSSCTHQIILYSEPDFQGQQVVLQQNQEVLTDGFITRSCRVVRGSWVLCENQQFCGNTYVLSEDDYPSLSSMGCPSSCCIRSVKLVPMMFSVPSISLFSLEGLQGREITAESEVLSLVQEGFNNHILSVRVHSGCWVLCEHSTYRGRQFLLEPMEITNWPKFSSLHTVGSMFPVRQKRHLFRVRNKDSGHFLSVQGGVEEMRSGRVVAAQEVEPLSDVWFYQDGLIKNKMSPNMCLQVMGNVEPSAKVVLWTETRQPIQTWSAHMTGLISSLTFSGMVLDVKGGKTYDREHVVLMPQSEDRPSQQWDIELL</sequence>
<dbReference type="RefSeq" id="XP_013882984.1">
    <property type="nucleotide sequence ID" value="XM_014027530.1"/>
</dbReference>
<dbReference type="OrthoDB" id="8823304at2759"/>
<feature type="region of interest" description="Disordered" evidence="3">
    <location>
        <begin position="115"/>
        <end position="148"/>
    </location>
</feature>
<dbReference type="InterPro" id="IPR011024">
    <property type="entry name" value="G_crystallin-like"/>
</dbReference>
<feature type="domain" description="Beta/gamma crystallin 'Greek key'" evidence="4">
    <location>
        <begin position="752"/>
        <end position="794"/>
    </location>
</feature>
<name>A0A2I4CSM2_AUSLI</name>
<dbReference type="InParanoid" id="A0A2I4CSM2"/>
<dbReference type="InterPro" id="IPR035992">
    <property type="entry name" value="Ricin_B-like_lectins"/>
</dbReference>